<dbReference type="OrthoDB" id="10533416at2759"/>
<accession>A0A8X6TSU4</accession>
<comment type="caution">
    <text evidence="2">The sequence shown here is derived from an EMBL/GenBank/DDBJ whole genome shotgun (WGS) entry which is preliminary data.</text>
</comment>
<organism evidence="2 3">
    <name type="scientific">Nephila pilipes</name>
    <name type="common">Giant wood spider</name>
    <name type="synonym">Nephila maculata</name>
    <dbReference type="NCBI Taxonomy" id="299642"/>
    <lineage>
        <taxon>Eukaryota</taxon>
        <taxon>Metazoa</taxon>
        <taxon>Ecdysozoa</taxon>
        <taxon>Arthropoda</taxon>
        <taxon>Chelicerata</taxon>
        <taxon>Arachnida</taxon>
        <taxon>Araneae</taxon>
        <taxon>Araneomorphae</taxon>
        <taxon>Entelegynae</taxon>
        <taxon>Araneoidea</taxon>
        <taxon>Nephilidae</taxon>
        <taxon>Nephila</taxon>
    </lineage>
</organism>
<dbReference type="Proteomes" id="UP000887013">
    <property type="component" value="Unassembled WGS sequence"/>
</dbReference>
<evidence type="ECO:0000256" key="1">
    <source>
        <dbReference type="SAM" id="MobiDB-lite"/>
    </source>
</evidence>
<reference evidence="2" key="1">
    <citation type="submission" date="2020-08" db="EMBL/GenBank/DDBJ databases">
        <title>Multicomponent nature underlies the extraordinary mechanical properties of spider dragline silk.</title>
        <authorList>
            <person name="Kono N."/>
            <person name="Nakamura H."/>
            <person name="Mori M."/>
            <person name="Yoshida Y."/>
            <person name="Ohtoshi R."/>
            <person name="Malay A.D."/>
            <person name="Moran D.A.P."/>
            <person name="Tomita M."/>
            <person name="Numata K."/>
            <person name="Arakawa K."/>
        </authorList>
    </citation>
    <scope>NUCLEOTIDE SEQUENCE</scope>
</reference>
<sequence>MTGIGAGDSYWAVIWQESEEERSICSKVSSPPDTRSREAGRASLTTDNPVRMDRAVDPSVGYTHGCDWDVLDRSSFAYGLDLSTRLRINTTRCVFLSTSQALLGGGSRA</sequence>
<dbReference type="EMBL" id="BMAW01063481">
    <property type="protein sequence ID" value="GFT40510.1"/>
    <property type="molecule type" value="Genomic_DNA"/>
</dbReference>
<gene>
    <name evidence="2" type="ORF">NPIL_215201</name>
</gene>
<dbReference type="AlphaFoldDB" id="A0A8X6TSU4"/>
<feature type="region of interest" description="Disordered" evidence="1">
    <location>
        <begin position="24"/>
        <end position="49"/>
    </location>
</feature>
<evidence type="ECO:0000313" key="2">
    <source>
        <dbReference type="EMBL" id="GFT40510.1"/>
    </source>
</evidence>
<evidence type="ECO:0000313" key="3">
    <source>
        <dbReference type="Proteomes" id="UP000887013"/>
    </source>
</evidence>
<keyword evidence="3" id="KW-1185">Reference proteome</keyword>
<proteinExistence type="predicted"/>
<protein>
    <submittedName>
        <fullName evidence="2">Uncharacterized protein</fullName>
    </submittedName>
</protein>
<name>A0A8X6TSU4_NEPPI</name>